<keyword evidence="2" id="KW-1185">Reference proteome</keyword>
<evidence type="ECO:0000313" key="2">
    <source>
        <dbReference type="Proteomes" id="UP001239111"/>
    </source>
</evidence>
<dbReference type="EMBL" id="CM056742">
    <property type="protein sequence ID" value="KAJ8677740.1"/>
    <property type="molecule type" value="Genomic_DNA"/>
</dbReference>
<dbReference type="Proteomes" id="UP001239111">
    <property type="component" value="Chromosome 2"/>
</dbReference>
<protein>
    <submittedName>
        <fullName evidence="1">Uncharacterized protein</fullName>
    </submittedName>
</protein>
<sequence>MPDDPYALTSADKDLVSAGKKLRDTHVDKFHQLIQNCTSIIPRTTLYCNRTELIKPIERGTQHVQIIHCCTDRCNKCQLGHWIVFYYDGESCFIYDSLNQKSLYKNAENFIRALCPFWDHVSVYYPQVQYQTNEVDCGPHAMAMATSVVFNEDPSSVEYRIEDLRKHILIMCEKSILMPFPKLKTGIVRNLSIICPRPKLNWNKLPRHLWTHPPRGIFCQSTGRDIRYYVRGLPNPDSVSCYANATLQSLLHCESVRELFSRRNESNVFSLTMQDYRSGSSVDIKKLRAFAGANFRAKRQQDVAEFLLSLLNESSNLRSLFEHTLVTSRRCVSCGNETSSAPMTNYILPAVLPPNYKRSSLQSIIDFNVGSWNKTELRCGIQLPIEKRSSSNCDEKGCCLGLRSEKVTLESENREIIIQLQFYREDSAGNVAKITDISLLNISENVVNINSDSYRVESIILHQGSTINQGHYTNILRGINSWIRVNDDHLHQTTQFRSPHGNPYIIILRKVGVVDDRSTPNVMGFLQDSQDSRSKKNLPAQNRVEKRIYPIENRENSTVINTKILMPVNLTARQSDLPQPRPRILIKNSTVGTFPDVGIRGIHNPTSTLKSHLRNDGFISISPIERRHDYECVSPRAHTILKNVPEGTTSADQQKYTVVRDTQRNLETFKVLPIVTEMENSYNQRKYSLQNFLFPNKTVERTVESTSARIKNTDMTEKVSRNNTINHSIDLSNHSPHGTKRKFPSHRVHEPGHDHPAKIPRAILRQGPGIVGKDCHASTPIHPEIISPISLLISTSGSPTHVEKCHDAGKKTKKSQVQVVNGGLINCSVHKSFSDVNMVLEQYEAKQLNESLPMKVSHTLNNIILDSKSMENSDFVVKRRLYQRNFYSKNRERVLEKKRITYQRKKEEKLSQSQGLHLSEDLHSYRTVFSRDTPMTNETPGSVEMESPVVIRQIIDVAKIRAAHKIILKYRNMRRYMMTREPHVVEQTSVQQSMKKISVDHKKTTDDLLKSKGKYIQRVLENLDSPSSVEGMIEADSLVTRCIHVRNSVVLRVKRCLTKLSKKCEIAVSKLGEVSITDNVQFSMSVLCGKPLHHSTSGPYFLETAYNPDILRQTKEQNTDHQVKSSRKPLVMDDSGKVTNVLPVWVKPGKSSSTWVCDEYCRSVDVDILKELKYLFDDFVVQKYTDARDFFRHIDECSSKARHPNKRGHPISCFTEPLSCKSRFLKLNILSYHFPFLRTMKRIIYEISHLYRQIEKIGLALEQGNLTSLREIQKEAEKIIINRQTREMETCLDETELAKRYMRGIKEFTKVDQDPPCIPCISCERLCTSKYTDRVEKHIIESNSKYFALKSNNNLLVSMLGGSYEQRNNEKSWWERLQDLHEPENFRNSFICHHCIGKFKLDQLPSLCVLNNLFIDNVPIELQTLNRFEKMLIQRAKAFQVVVKLETVQKKNIPHYMKLDQVKGRTFYLPLPLEATLEKICKETDPINLNHEMYVLVRSNPTKKKVVWEDYVSIKKVWLALGYLIDKNPLYANIKLPSTPEELLKIIEQADLEYVEGQVDASHDGARIESESSLNVGQTQARDVSDNAATQTKKTDIGRDHNGTLNGCDEEVGGVFIHSQNVQPRDGDSHFAPKCGATHNANHAEQLDLHQNLEPLHSHPSTPVIDPPLQTTEETAASNVEHYQMKAAIKVLFDHHCQ</sequence>
<proteinExistence type="predicted"/>
<gene>
    <name evidence="1" type="ORF">QAD02_013527</name>
</gene>
<evidence type="ECO:0000313" key="1">
    <source>
        <dbReference type="EMBL" id="KAJ8677740.1"/>
    </source>
</evidence>
<accession>A0ACC2P2D6</accession>
<organism evidence="1 2">
    <name type="scientific">Eretmocerus hayati</name>
    <dbReference type="NCBI Taxonomy" id="131215"/>
    <lineage>
        <taxon>Eukaryota</taxon>
        <taxon>Metazoa</taxon>
        <taxon>Ecdysozoa</taxon>
        <taxon>Arthropoda</taxon>
        <taxon>Hexapoda</taxon>
        <taxon>Insecta</taxon>
        <taxon>Pterygota</taxon>
        <taxon>Neoptera</taxon>
        <taxon>Endopterygota</taxon>
        <taxon>Hymenoptera</taxon>
        <taxon>Apocrita</taxon>
        <taxon>Proctotrupomorpha</taxon>
        <taxon>Chalcidoidea</taxon>
        <taxon>Aphelinidae</taxon>
        <taxon>Aphelininae</taxon>
        <taxon>Eretmocerus</taxon>
    </lineage>
</organism>
<name>A0ACC2P2D6_9HYME</name>
<comment type="caution">
    <text evidence="1">The sequence shown here is derived from an EMBL/GenBank/DDBJ whole genome shotgun (WGS) entry which is preliminary data.</text>
</comment>
<reference evidence="1" key="1">
    <citation type="submission" date="2023-04" db="EMBL/GenBank/DDBJ databases">
        <title>A chromosome-level genome assembly of the parasitoid wasp Eretmocerus hayati.</title>
        <authorList>
            <person name="Zhong Y."/>
            <person name="Liu S."/>
            <person name="Liu Y."/>
        </authorList>
    </citation>
    <scope>NUCLEOTIDE SEQUENCE</scope>
    <source>
        <strain evidence="1">ZJU_SS_LIU_2023</strain>
    </source>
</reference>